<accession>A0AAU7AP58</accession>
<dbReference type="Pfam" id="PF00144">
    <property type="entry name" value="Beta-lactamase"/>
    <property type="match status" value="1"/>
</dbReference>
<gene>
    <name evidence="3" type="ORF">DSM112329_00250</name>
</gene>
<dbReference type="InterPro" id="IPR001466">
    <property type="entry name" value="Beta-lactam-related"/>
</dbReference>
<reference evidence="3" key="1">
    <citation type="submission" date="2022-12" db="EMBL/GenBank/DDBJ databases">
        <title>Paraconexibacter alkalitolerans sp. nov. and Baekduia alba sp. nov., isolated from soil and emended description of the genera Paraconexibacter (Chun et al., 2020) and Baekduia (An et al., 2020).</title>
        <authorList>
            <person name="Vieira S."/>
            <person name="Huber K.J."/>
            <person name="Geppert A."/>
            <person name="Wolf J."/>
            <person name="Neumann-Schaal M."/>
            <person name="Muesken M."/>
            <person name="Overmann J."/>
        </authorList>
    </citation>
    <scope>NUCLEOTIDE SEQUENCE</scope>
    <source>
        <strain evidence="3">AEG42_29</strain>
    </source>
</reference>
<organism evidence="3">
    <name type="scientific">Paraconexibacter sp. AEG42_29</name>
    <dbReference type="NCBI Taxonomy" id="2997339"/>
    <lineage>
        <taxon>Bacteria</taxon>
        <taxon>Bacillati</taxon>
        <taxon>Actinomycetota</taxon>
        <taxon>Thermoleophilia</taxon>
        <taxon>Solirubrobacterales</taxon>
        <taxon>Paraconexibacteraceae</taxon>
        <taxon>Paraconexibacter</taxon>
    </lineage>
</organism>
<dbReference type="InterPro" id="IPR050491">
    <property type="entry name" value="AmpC-like"/>
</dbReference>
<dbReference type="Gene3D" id="3.40.710.10">
    <property type="entry name" value="DD-peptidase/beta-lactamase superfamily"/>
    <property type="match status" value="1"/>
</dbReference>
<dbReference type="EMBL" id="CP114014">
    <property type="protein sequence ID" value="XAY03435.1"/>
    <property type="molecule type" value="Genomic_DNA"/>
</dbReference>
<evidence type="ECO:0000259" key="2">
    <source>
        <dbReference type="Pfam" id="PF00144"/>
    </source>
</evidence>
<evidence type="ECO:0000256" key="1">
    <source>
        <dbReference type="SAM" id="MobiDB-lite"/>
    </source>
</evidence>
<name>A0AAU7AP58_9ACTN</name>
<evidence type="ECO:0000313" key="3">
    <source>
        <dbReference type="EMBL" id="XAY03435.1"/>
    </source>
</evidence>
<dbReference type="AlphaFoldDB" id="A0AAU7AP58"/>
<feature type="domain" description="Beta-lactamase-related" evidence="2">
    <location>
        <begin position="13"/>
        <end position="335"/>
    </location>
</feature>
<protein>
    <recommendedName>
        <fullName evidence="2">Beta-lactamase-related domain-containing protein</fullName>
    </recommendedName>
</protein>
<dbReference type="SUPFAM" id="SSF56601">
    <property type="entry name" value="beta-lactamase/transpeptidase-like"/>
    <property type="match status" value="1"/>
</dbReference>
<sequence>MPPAARHDPGLQTLVDAVHGRGDLPAAAVCVLDGDADLVAWAGAGAAVDPALRVRVASITKTVTALTVHRLVAAGGLRLDDPLAAGGGGTGRGGGTGHGGGGGSEREGGASGSEGGKGADTAGATVADLLSHTAGLPLELAGVDWLTGAPPDAAALAGRIAAAGLCPMRSPFRYSNVGFWWLDGVLRRATGEPTEVTAAATLAALPNAGGIGFGEADLAGHLLTARGRLVRHVAPFAPARRASGGLTADLPSIAWLGRGLLEALATTPALREPRAEIADGWGWTAGLERWTTAGRVLLGHHGSWGGTRTLMVLDPADRRVAVACVTSEAGNPALRTLLSAIGLPAATPERPAHPAPLPLGAFADGVATATLVADDRDPDGLLLQAPAGGAPQRARRLAPGLARLLDGPHAGEALTTPDGRVLRLGVRSLDPLA</sequence>
<dbReference type="PANTHER" id="PTHR46825:SF7">
    <property type="entry name" value="D-ALANYL-D-ALANINE CARBOXYPEPTIDASE"/>
    <property type="match status" value="1"/>
</dbReference>
<dbReference type="PANTHER" id="PTHR46825">
    <property type="entry name" value="D-ALANYL-D-ALANINE-CARBOXYPEPTIDASE/ENDOPEPTIDASE AMPH"/>
    <property type="match status" value="1"/>
</dbReference>
<feature type="region of interest" description="Disordered" evidence="1">
    <location>
        <begin position="85"/>
        <end position="119"/>
    </location>
</feature>
<dbReference type="InterPro" id="IPR012338">
    <property type="entry name" value="Beta-lactam/transpept-like"/>
</dbReference>
<feature type="compositionally biased region" description="Gly residues" evidence="1">
    <location>
        <begin position="85"/>
        <end position="118"/>
    </location>
</feature>
<dbReference type="KEGG" id="parq:DSM112329_00250"/>
<dbReference type="RefSeq" id="WP_354699992.1">
    <property type="nucleotide sequence ID" value="NZ_CP114014.1"/>
</dbReference>
<proteinExistence type="predicted"/>